<feature type="transmembrane region" description="Helical" evidence="11">
    <location>
        <begin position="93"/>
        <end position="114"/>
    </location>
</feature>
<evidence type="ECO:0000259" key="13">
    <source>
        <dbReference type="PROSITE" id="PS50929"/>
    </source>
</evidence>
<dbReference type="InterPro" id="IPR044726">
    <property type="entry name" value="ABCC_6TM_D2"/>
</dbReference>
<dbReference type="SUPFAM" id="SSF90123">
    <property type="entry name" value="ABC transporter transmembrane region"/>
    <property type="match status" value="2"/>
</dbReference>
<feature type="transmembrane region" description="Helical" evidence="11">
    <location>
        <begin position="1161"/>
        <end position="1180"/>
    </location>
</feature>
<feature type="transmembrane region" description="Helical" evidence="11">
    <location>
        <begin position="54"/>
        <end position="72"/>
    </location>
</feature>
<dbReference type="Proteomes" id="UP000007431">
    <property type="component" value="Unassembled WGS sequence"/>
</dbReference>
<proteinExistence type="predicted"/>
<keyword evidence="7 11" id="KW-1133">Transmembrane helix</keyword>
<dbReference type="PANTHER" id="PTHR24223">
    <property type="entry name" value="ATP-BINDING CASSETTE SUB-FAMILY C"/>
    <property type="match status" value="1"/>
</dbReference>
<dbReference type="CDD" id="cd18580">
    <property type="entry name" value="ABC_6TM_ABCC_D2"/>
    <property type="match status" value="1"/>
</dbReference>
<dbReference type="SUPFAM" id="SSF52540">
    <property type="entry name" value="P-loop containing nucleoside triphosphate hydrolases"/>
    <property type="match status" value="2"/>
</dbReference>
<keyword evidence="15" id="KW-1185">Reference proteome</keyword>
<accession>D8PSX9</accession>
<dbReference type="PANTHER" id="PTHR24223:SF399">
    <property type="entry name" value="ABC TRANSPORTER ATNG"/>
    <property type="match status" value="1"/>
</dbReference>
<protein>
    <recommendedName>
        <fullName evidence="16">ABC transporter</fullName>
    </recommendedName>
</protein>
<dbReference type="Pfam" id="PF24357">
    <property type="entry name" value="TMD0_ABC"/>
    <property type="match status" value="1"/>
</dbReference>
<evidence type="ECO:0000256" key="4">
    <source>
        <dbReference type="ARBA" id="ARBA00022737"/>
    </source>
</evidence>
<evidence type="ECO:0000256" key="2">
    <source>
        <dbReference type="ARBA" id="ARBA00022448"/>
    </source>
</evidence>
<dbReference type="PROSITE" id="PS00211">
    <property type="entry name" value="ABC_TRANSPORTER_1"/>
    <property type="match status" value="2"/>
</dbReference>
<feature type="domain" description="ABC transmembrane type-1" evidence="13">
    <location>
        <begin position="308"/>
        <end position="587"/>
    </location>
</feature>
<evidence type="ECO:0000313" key="14">
    <source>
        <dbReference type="EMBL" id="EFJ00415.1"/>
    </source>
</evidence>
<dbReference type="OrthoDB" id="6500128at2759"/>
<gene>
    <name evidence="14" type="ORF">SCHCODRAFT_256203</name>
</gene>
<evidence type="ECO:0000256" key="7">
    <source>
        <dbReference type="ARBA" id="ARBA00022989"/>
    </source>
</evidence>
<dbReference type="GO" id="GO:0140359">
    <property type="term" value="F:ABC-type transporter activity"/>
    <property type="evidence" value="ECO:0007669"/>
    <property type="project" value="InterPro"/>
</dbReference>
<keyword evidence="3 11" id="KW-0812">Transmembrane</keyword>
<evidence type="ECO:0000256" key="9">
    <source>
        <dbReference type="ARBA" id="ARBA00023180"/>
    </source>
</evidence>
<feature type="transmembrane region" description="Helical" evidence="11">
    <location>
        <begin position="126"/>
        <end position="147"/>
    </location>
</feature>
<evidence type="ECO:0000256" key="3">
    <source>
        <dbReference type="ARBA" id="ARBA00022692"/>
    </source>
</evidence>
<dbReference type="PROSITE" id="PS50893">
    <property type="entry name" value="ABC_TRANSPORTER_2"/>
    <property type="match status" value="2"/>
</dbReference>
<dbReference type="GO" id="GO:0016887">
    <property type="term" value="F:ATP hydrolysis activity"/>
    <property type="evidence" value="ECO:0007669"/>
    <property type="project" value="InterPro"/>
</dbReference>
<dbReference type="FunFam" id="1.20.1560.10:FF:000013">
    <property type="entry name" value="ABC transporter C family member 2"/>
    <property type="match status" value="1"/>
</dbReference>
<dbReference type="eggNOG" id="KOG0054">
    <property type="taxonomic scope" value="Eukaryota"/>
</dbReference>
<dbReference type="Gene3D" id="1.20.1560.10">
    <property type="entry name" value="ABC transporter type 1, transmembrane domain"/>
    <property type="match status" value="2"/>
</dbReference>
<dbReference type="EMBL" id="GL377303">
    <property type="protein sequence ID" value="EFJ00415.1"/>
    <property type="molecule type" value="Genomic_DNA"/>
</dbReference>
<dbReference type="InterPro" id="IPR056227">
    <property type="entry name" value="TMD0_ABC"/>
</dbReference>
<dbReference type="HOGENOM" id="CLU_000604_27_1_1"/>
<dbReference type="InterPro" id="IPR044746">
    <property type="entry name" value="ABCC_6TM_D1"/>
</dbReference>
<dbReference type="GeneID" id="9594498"/>
<keyword evidence="4" id="KW-0677">Repeat</keyword>
<feature type="domain" description="ABC transporter" evidence="12">
    <location>
        <begin position="641"/>
        <end position="866"/>
    </location>
</feature>
<evidence type="ECO:0000256" key="6">
    <source>
        <dbReference type="ARBA" id="ARBA00022840"/>
    </source>
</evidence>
<comment type="subcellular location">
    <subcellularLocation>
        <location evidence="1">Membrane</location>
        <topology evidence="1">Multi-pass membrane protein</topology>
    </subcellularLocation>
</comment>
<evidence type="ECO:0000256" key="10">
    <source>
        <dbReference type="SAM" id="MobiDB-lite"/>
    </source>
</evidence>
<evidence type="ECO:0000256" key="1">
    <source>
        <dbReference type="ARBA" id="ARBA00004141"/>
    </source>
</evidence>
<feature type="transmembrane region" description="Helical" evidence="11">
    <location>
        <begin position="417"/>
        <end position="440"/>
    </location>
</feature>
<evidence type="ECO:0000259" key="12">
    <source>
        <dbReference type="PROSITE" id="PS50893"/>
    </source>
</evidence>
<feature type="transmembrane region" description="Helical" evidence="11">
    <location>
        <begin position="938"/>
        <end position="962"/>
    </location>
</feature>
<dbReference type="GO" id="GO:0016020">
    <property type="term" value="C:membrane"/>
    <property type="evidence" value="ECO:0007669"/>
    <property type="project" value="UniProtKB-SubCell"/>
</dbReference>
<dbReference type="CDD" id="cd03250">
    <property type="entry name" value="ABCC_MRP_domain1"/>
    <property type="match status" value="1"/>
</dbReference>
<dbReference type="FunFam" id="3.40.50.300:FF:000838">
    <property type="entry name" value="ABC multidrug transporter (Eurofung)"/>
    <property type="match status" value="1"/>
</dbReference>
<keyword evidence="9" id="KW-0325">Glycoprotein</keyword>
<dbReference type="InterPro" id="IPR036640">
    <property type="entry name" value="ABC1_TM_sf"/>
</dbReference>
<dbReference type="Pfam" id="PF00664">
    <property type="entry name" value="ABC_membrane"/>
    <property type="match status" value="2"/>
</dbReference>
<feature type="transmembrane region" description="Helical" evidence="11">
    <location>
        <begin position="974"/>
        <end position="995"/>
    </location>
</feature>
<feature type="transmembrane region" description="Helical" evidence="11">
    <location>
        <begin position="184"/>
        <end position="204"/>
    </location>
</feature>
<organism evidence="15">
    <name type="scientific">Schizophyllum commune (strain H4-8 / FGSC 9210)</name>
    <name type="common">Split gill fungus</name>
    <dbReference type="NCBI Taxonomy" id="578458"/>
    <lineage>
        <taxon>Eukaryota</taxon>
        <taxon>Fungi</taxon>
        <taxon>Dikarya</taxon>
        <taxon>Basidiomycota</taxon>
        <taxon>Agaricomycotina</taxon>
        <taxon>Agaricomycetes</taxon>
        <taxon>Agaricomycetidae</taxon>
        <taxon>Agaricales</taxon>
        <taxon>Schizophyllaceae</taxon>
        <taxon>Schizophyllum</taxon>
    </lineage>
</organism>
<keyword evidence="8 11" id="KW-0472">Membrane</keyword>
<feature type="compositionally biased region" description="Basic and acidic residues" evidence="10">
    <location>
        <begin position="906"/>
        <end position="916"/>
    </location>
</feature>
<feature type="transmembrane region" description="Helical" evidence="11">
    <location>
        <begin position="159"/>
        <end position="178"/>
    </location>
</feature>
<evidence type="ECO:0000313" key="15">
    <source>
        <dbReference type="Proteomes" id="UP000007431"/>
    </source>
</evidence>
<dbReference type="InterPro" id="IPR003593">
    <property type="entry name" value="AAA+_ATPase"/>
</dbReference>
<dbReference type="OMA" id="NMLIQFW"/>
<dbReference type="InterPro" id="IPR017871">
    <property type="entry name" value="ABC_transporter-like_CS"/>
</dbReference>
<dbReference type="CDD" id="cd03244">
    <property type="entry name" value="ABCC_MRP_domain2"/>
    <property type="match status" value="1"/>
</dbReference>
<sequence>MQIRYTLVPSQSSALIPPSFRAPASQCSMEAVCRDEAGFGPAASCRAMDFSLGFQYRILAILPAAVFLFLGITRTTDLWRRHSITKSALDALVCVKLSLYAVLLASLAATLGLLPRDGWAEWATTAFGLDLAATAFSQVVLAPLSYLHHTRRPAPSTLITCYLLLTTLFSATQLRTYANTPLKHLQFFPAFAVAFGARACLVFVELTHKRRFLRASHKPVAHEPTASLPARLFFVWLYPVLISGFRRTFTLDDLNAFGLPENLSSAPANRRLREMLAVDKGKDGRHHIFGPSIRAFAPEFLAPVTPKLLLVAATFAQPYLVKRMLSFIDSYSDDNVHQDAAQGWALVGAYAIVYPSIAFLTGLYWDRVYTMVVTYRAALVSVIMDKSMLLSATVAESEGRSAAVTYMSVDVERVCEGIAFFHETWSAVVSIVVAAVVLWFQASFAMIPPICIMAGFCFITSWVGKRVAKAQKNWMGSTQARIKVLTSVMSQIIPIKLLAVELAVPKWVEPVRNKEIAFLRSFFKQLVIVGVLSSATINLAGVSALGTYVGIKDEQLRPEHLFTILTVVNLATLPISTVGNCFPLLLASFASMKRIEGFLSMEERPASDGLRQTADLKLLNEDLDDGEMTARSSITAVPRQLQLSHVTVEGNTSGKALLSDVCANIYPNSLNMIAGPVGSGKTTLLRTLLGETKIVTGTGTLPTGRIAYAPQEAFVWPTTVRENIVLDNLFDAEWYETVIDACALRPDLARMDKGDMTVMADAGGSVSGGQRQRISLARAVYARCRVTLLDDCFSALDAHTSNAVFDALFGSKGLLRGGIVVLATHSHRHLGVADHVIVLDGGSVVAEGTLAELHAHHVDLRKYVGEQKDEEEQDIADDDESAATAAGTPTTPAPGPMKTGMQAPAKPKDAENDKKEAPSVSSWAPYRFYLHACGYPRLLLCLACLILYTGMQVGLQILLRFWSESGSRNHGPWLGGYAAFTVACFLASFVTMYTYTQHTAPHASLAIHARQLDAVLGAPVTYFQRTPAGMLQNRWSSDMFVADFAFPRAIQDFTFTAVYVIGAVVLILIAVPWLAIAVPFIGLFYWSLQRVYLATSRQLQRLTMSSKTPMYTAFTSSLNGLVTIRAFQAERLFKTACAHHLDRAQAPMYYRYAGIRFLRTALNLLTALIAIAIAALAVGLRGSTSGGFLGVALSQLVSLAQSLINLLLAYTRVENGVVSVERVFELDSLRKDYDPEKDAKVDPGPSWPSAGQIEYRGVSLRYAEDSPYVLDDLTFTVRSGQKLGICGRTGSGKSSTVFALLRGLDQEDLVQGQILIDGVDISTVPVKRLREAISTVSQTPFLLYASLRDNLLLGCAEGIDDQQIWSALDLVGMKTAVENLDGKLDTLISADGLQFSGGERQLLCIARVLLQKRRIVVLDEATSSMDMATDKKLLEVLQTALRDTTVISVAHRISTIIDYDTVMVMADGRIVEIGVPQELLRMPGSRFEALHRDQQ</sequence>
<feature type="transmembrane region" description="Helical" evidence="11">
    <location>
        <begin position="446"/>
        <end position="464"/>
    </location>
</feature>
<evidence type="ECO:0000256" key="5">
    <source>
        <dbReference type="ARBA" id="ARBA00022741"/>
    </source>
</evidence>
<dbReference type="Pfam" id="PF00005">
    <property type="entry name" value="ABC_tran"/>
    <property type="match status" value="2"/>
</dbReference>
<evidence type="ECO:0000256" key="11">
    <source>
        <dbReference type="SAM" id="Phobius"/>
    </source>
</evidence>
<feature type="compositionally biased region" description="Acidic residues" evidence="10">
    <location>
        <begin position="868"/>
        <end position="881"/>
    </location>
</feature>
<evidence type="ECO:0000256" key="8">
    <source>
        <dbReference type="ARBA" id="ARBA00023136"/>
    </source>
</evidence>
<dbReference type="GO" id="GO:0005524">
    <property type="term" value="F:ATP binding"/>
    <property type="evidence" value="ECO:0007669"/>
    <property type="project" value="UniProtKB-KW"/>
</dbReference>
<dbReference type="KEGG" id="scm:SCHCO_02524154"/>
<dbReference type="VEuPathDB" id="FungiDB:SCHCODRAFT_02524154"/>
<feature type="domain" description="ABC transmembrane type-1" evidence="13">
    <location>
        <begin position="939"/>
        <end position="1215"/>
    </location>
</feature>
<keyword evidence="2" id="KW-0813">Transport</keyword>
<dbReference type="InParanoid" id="D8PSX9"/>
<feature type="domain" description="ABC transporter" evidence="12">
    <location>
        <begin position="1255"/>
        <end position="1492"/>
    </location>
</feature>
<dbReference type="InterPro" id="IPR027417">
    <property type="entry name" value="P-loop_NTPase"/>
</dbReference>
<feature type="region of interest" description="Disordered" evidence="10">
    <location>
        <begin position="868"/>
        <end position="916"/>
    </location>
</feature>
<dbReference type="PROSITE" id="PS50929">
    <property type="entry name" value="ABC_TM1F"/>
    <property type="match status" value="2"/>
</dbReference>
<dbReference type="InterPro" id="IPR011527">
    <property type="entry name" value="ABC1_TM_dom"/>
</dbReference>
<keyword evidence="5" id="KW-0547">Nucleotide-binding</keyword>
<name>D8PSX9_SCHCM</name>
<dbReference type="CDD" id="cd18579">
    <property type="entry name" value="ABC_6TM_ABCC_D1"/>
    <property type="match status" value="1"/>
</dbReference>
<dbReference type="RefSeq" id="XP_003035317.1">
    <property type="nucleotide sequence ID" value="XM_003035271.1"/>
</dbReference>
<dbReference type="InterPro" id="IPR003439">
    <property type="entry name" value="ABC_transporter-like_ATP-bd"/>
</dbReference>
<keyword evidence="6" id="KW-0067">ATP-binding</keyword>
<dbReference type="Gene3D" id="3.40.50.300">
    <property type="entry name" value="P-loop containing nucleotide triphosphate hydrolases"/>
    <property type="match status" value="2"/>
</dbReference>
<feature type="transmembrane region" description="Helical" evidence="11">
    <location>
        <begin position="526"/>
        <end position="549"/>
    </location>
</feature>
<dbReference type="InterPro" id="IPR050173">
    <property type="entry name" value="ABC_transporter_C-like"/>
</dbReference>
<reference evidence="14 15" key="1">
    <citation type="journal article" date="2010" name="Nat. Biotechnol.">
        <title>Genome sequence of the model mushroom Schizophyllum commune.</title>
        <authorList>
            <person name="Ohm R.A."/>
            <person name="de Jong J.F."/>
            <person name="Lugones L.G."/>
            <person name="Aerts A."/>
            <person name="Kothe E."/>
            <person name="Stajich J.E."/>
            <person name="de Vries R.P."/>
            <person name="Record E."/>
            <person name="Levasseur A."/>
            <person name="Baker S.E."/>
            <person name="Bartholomew K.A."/>
            <person name="Coutinho P.M."/>
            <person name="Erdmann S."/>
            <person name="Fowler T.J."/>
            <person name="Gathman A.C."/>
            <person name="Lombard V."/>
            <person name="Henrissat B."/>
            <person name="Knabe N."/>
            <person name="Kuees U."/>
            <person name="Lilly W.W."/>
            <person name="Lindquist E."/>
            <person name="Lucas S."/>
            <person name="Magnuson J.K."/>
            <person name="Piumi F."/>
            <person name="Raudaskoski M."/>
            <person name="Salamov A."/>
            <person name="Schmutz J."/>
            <person name="Schwarze F.W.M.R."/>
            <person name="vanKuyk P.A."/>
            <person name="Horton J.S."/>
            <person name="Grigoriev I.V."/>
            <person name="Woesten H.A.B."/>
        </authorList>
    </citation>
    <scope>NUCLEOTIDE SEQUENCE [LARGE SCALE GENOMIC DNA]</scope>
    <source>
        <strain evidence="15">H4-8 / FGSC 9210</strain>
    </source>
</reference>
<feature type="transmembrane region" description="Helical" evidence="11">
    <location>
        <begin position="341"/>
        <end position="365"/>
    </location>
</feature>
<feature type="transmembrane region" description="Helical" evidence="11">
    <location>
        <begin position="1057"/>
        <end position="1088"/>
    </location>
</feature>
<evidence type="ECO:0008006" key="16">
    <source>
        <dbReference type="Google" id="ProtNLM"/>
    </source>
</evidence>
<feature type="transmembrane region" description="Helical" evidence="11">
    <location>
        <begin position="1108"/>
        <end position="1127"/>
    </location>
</feature>
<feature type="transmembrane region" description="Helical" evidence="11">
    <location>
        <begin position="561"/>
        <end position="586"/>
    </location>
</feature>
<dbReference type="SMART" id="SM00382">
    <property type="entry name" value="AAA"/>
    <property type="match status" value="2"/>
</dbReference>